<dbReference type="Proteomes" id="UP000001446">
    <property type="component" value="Chromosome"/>
</dbReference>
<name>D2BZ12_DICZ5</name>
<dbReference type="EMBL" id="CP001836">
    <property type="protein sequence ID" value="ACZ76707.1"/>
    <property type="molecule type" value="Genomic_DNA"/>
</dbReference>
<dbReference type="KEGG" id="ddc:Dd586_1847"/>
<reference evidence="1" key="1">
    <citation type="submission" date="2009-12" db="EMBL/GenBank/DDBJ databases">
        <title>Complete sequence of Dickeya dadantii Ech586.</title>
        <authorList>
            <consortium name="US DOE Joint Genome Institute"/>
            <person name="Lucas S."/>
            <person name="Copeland A."/>
            <person name="Lapidus A."/>
            <person name="Glavina del Rio T."/>
            <person name="Tice H."/>
            <person name="Bruce D."/>
            <person name="Goodwin L."/>
            <person name="Pitluck S."/>
            <person name="Munk A.C."/>
            <person name="Brettin T."/>
            <person name="Detter J.C."/>
            <person name="Han C."/>
            <person name="Tapia R."/>
            <person name="Larimer F."/>
            <person name="Land M."/>
            <person name="Hauser L."/>
            <person name="Kyrpides N."/>
            <person name="Mikhailova N."/>
            <person name="Balakrishnan V."/>
            <person name="Glasner J."/>
            <person name="Perna N.T."/>
        </authorList>
    </citation>
    <scope>NUCLEOTIDE SEQUENCE [LARGE SCALE GENOMIC DNA]</scope>
    <source>
        <strain evidence="1">Ech586</strain>
    </source>
</reference>
<keyword evidence="2" id="KW-1185">Reference proteome</keyword>
<evidence type="ECO:0000313" key="2">
    <source>
        <dbReference type="Proteomes" id="UP000001446"/>
    </source>
</evidence>
<dbReference type="AlphaFoldDB" id="D2BZ12"/>
<evidence type="ECO:0000313" key="1">
    <source>
        <dbReference type="EMBL" id="ACZ76707.1"/>
    </source>
</evidence>
<protein>
    <submittedName>
        <fullName evidence="1">Uncharacterized protein</fullName>
    </submittedName>
</protein>
<dbReference type="HOGENOM" id="CLU_3199039_0_0_6"/>
<accession>D2BZ12</accession>
<sequence>MVHCLLRLHQNGDFLLSESTNAVQWRERKREVGGGLLPPIGEGGK</sequence>
<organism evidence="1 2">
    <name type="scientific">Dickeya zeae (strain Ech586)</name>
    <name type="common">Dickeya dadantii (strain Ech586)</name>
    <dbReference type="NCBI Taxonomy" id="590409"/>
    <lineage>
        <taxon>Bacteria</taxon>
        <taxon>Pseudomonadati</taxon>
        <taxon>Pseudomonadota</taxon>
        <taxon>Gammaproteobacteria</taxon>
        <taxon>Enterobacterales</taxon>
        <taxon>Pectobacteriaceae</taxon>
        <taxon>Dickeya</taxon>
        <taxon>Dickeya parazeae</taxon>
    </lineage>
</organism>
<gene>
    <name evidence="1" type="ordered locus">Dd586_1847</name>
</gene>
<proteinExistence type="predicted"/>